<dbReference type="AlphaFoldDB" id="A0A2V1JTV4"/>
<evidence type="ECO:0000313" key="2">
    <source>
        <dbReference type="EMBL" id="PWE87636.1"/>
    </source>
</evidence>
<dbReference type="Pfam" id="PF09586">
    <property type="entry name" value="YfhO"/>
    <property type="match status" value="1"/>
</dbReference>
<name>A0A2V1JTV4_EUBRA</name>
<comment type="caution">
    <text evidence="2">The sequence shown here is derived from an EMBL/GenBank/DDBJ whole genome shotgun (WGS) entry which is preliminary data.</text>
</comment>
<dbReference type="EMBL" id="JRFU01000027">
    <property type="protein sequence ID" value="PWE87636.1"/>
    <property type="molecule type" value="Genomic_DNA"/>
</dbReference>
<evidence type="ECO:0000313" key="3">
    <source>
        <dbReference type="Proteomes" id="UP000245288"/>
    </source>
</evidence>
<proteinExistence type="predicted"/>
<accession>A0A2V1JTV4</accession>
<feature type="transmembrane region" description="Helical" evidence="1">
    <location>
        <begin position="66"/>
        <end position="88"/>
    </location>
</feature>
<keyword evidence="1" id="KW-1133">Transmembrane helix</keyword>
<keyword evidence="1" id="KW-0812">Transmembrane</keyword>
<keyword evidence="1" id="KW-0472">Membrane</keyword>
<sequence>MGRVWIWFLSMGYGLCQYGLAQSSNVMWLDGVILLPLILLGIYRLIWKKNLWHLSLCVGISISLNWYTGGINCIFTGIWVFLEMFLFVEAKKQVNRCCVLC</sequence>
<keyword evidence="3" id="KW-1185">Reference proteome</keyword>
<organism evidence="2 3">
    <name type="scientific">Eubacterium ramulus</name>
    <dbReference type="NCBI Taxonomy" id="39490"/>
    <lineage>
        <taxon>Bacteria</taxon>
        <taxon>Bacillati</taxon>
        <taxon>Bacillota</taxon>
        <taxon>Clostridia</taxon>
        <taxon>Eubacteriales</taxon>
        <taxon>Eubacteriaceae</taxon>
        <taxon>Eubacterium</taxon>
    </lineage>
</organism>
<dbReference type="InterPro" id="IPR018580">
    <property type="entry name" value="Uncharacterised_YfhO"/>
</dbReference>
<dbReference type="Proteomes" id="UP000245288">
    <property type="component" value="Unassembled WGS sequence"/>
</dbReference>
<feature type="transmembrane region" description="Helical" evidence="1">
    <location>
        <begin position="26"/>
        <end position="46"/>
    </location>
</feature>
<protein>
    <submittedName>
        <fullName evidence="2">Uncharacterized protein</fullName>
    </submittedName>
</protein>
<evidence type="ECO:0000256" key="1">
    <source>
        <dbReference type="SAM" id="Phobius"/>
    </source>
</evidence>
<reference evidence="2 3" key="1">
    <citation type="submission" date="2014-09" db="EMBL/GenBank/DDBJ databases">
        <title>Butyrate-producing bacteria isolated from human gut.</title>
        <authorList>
            <person name="Zhang Q."/>
            <person name="Zhao L."/>
        </authorList>
    </citation>
    <scope>NUCLEOTIDE SEQUENCE [LARGE SCALE GENOMIC DNA]</scope>
    <source>
        <strain evidence="2 3">21</strain>
    </source>
</reference>
<gene>
    <name evidence="2" type="ORF">LG34_02790</name>
</gene>